<keyword evidence="4" id="KW-1185">Reference proteome</keyword>
<feature type="compositionally biased region" description="Basic and acidic residues" evidence="1">
    <location>
        <begin position="12"/>
        <end position="28"/>
    </location>
</feature>
<dbReference type="CDD" id="cd01647">
    <property type="entry name" value="RT_LTR"/>
    <property type="match status" value="1"/>
</dbReference>
<protein>
    <submittedName>
        <fullName evidence="3">Reverse transcriptase</fullName>
    </submittedName>
</protein>
<dbReference type="InterPro" id="IPR000477">
    <property type="entry name" value="RT_dom"/>
</dbReference>
<dbReference type="GO" id="GO:0003964">
    <property type="term" value="F:RNA-directed DNA polymerase activity"/>
    <property type="evidence" value="ECO:0007669"/>
    <property type="project" value="UniProtKB-KW"/>
</dbReference>
<feature type="region of interest" description="Disordered" evidence="1">
    <location>
        <begin position="1"/>
        <end position="122"/>
    </location>
</feature>
<feature type="domain" description="Reverse transcriptase" evidence="2">
    <location>
        <begin position="842"/>
        <end position="940"/>
    </location>
</feature>
<dbReference type="OrthoDB" id="9632826at2759"/>
<feature type="compositionally biased region" description="Basic and acidic residues" evidence="1">
    <location>
        <begin position="285"/>
        <end position="295"/>
    </location>
</feature>
<gene>
    <name evidence="3" type="ORF">PHMEG_00010307</name>
</gene>
<feature type="region of interest" description="Disordered" evidence="1">
    <location>
        <begin position="656"/>
        <end position="691"/>
    </location>
</feature>
<proteinExistence type="predicted"/>
<accession>A0A225WFR3</accession>
<evidence type="ECO:0000256" key="1">
    <source>
        <dbReference type="SAM" id="MobiDB-lite"/>
    </source>
</evidence>
<dbReference type="InterPro" id="IPR043502">
    <property type="entry name" value="DNA/RNA_pol_sf"/>
</dbReference>
<keyword evidence="3" id="KW-0695">RNA-directed DNA polymerase</keyword>
<sequence length="953" mass="105992">MVRVPESSGDSGYHRESDQEDAKIKDKPGIGTSTEGGSPSLHLKTMDHENKPHPPPLGPSGPSADRDENRDPPDEAPSVKTEGSSSTTTPPIPRFSAKKKSPSKLGKPKMRAPDAEESGDVRTWTPDQLQKIFYRKQFNAFLLEDPVMIVIKPKLIGELQGPVKPLPQASDLMATITSLMNMFEESGIVAGAFDAVFQLSLTTVEESSKCLFKLLKPLVGAMGSLSSLGPMEEYPTSVSSYSGSTKPVMMTLGPSGAAMLEARKIKPDRMQSFFNTVMDRFLKEQSEEKRREQLKVQEASDVDMESVGSFHPSPDEYDPDDLSIDVPRRVAVASAEAAAPSGGAAMIPRVRMAVISELKEFSGRDTDEDRARSWLGKVKSAFIRDQAPDSENWKDLLDGFRVEYCGLGVSLARQYYHAMKRSDESPLGYLHRLTVLGLRAKLAIKTETAAVLREHVEHFIETLYDRDLADQLTLLRLADGDAWVDVLRYWKYYSPGKWFKQAKITGKINNSKATMLLDFGAEVPIVDTTFARKVGCIIDESQRQECVGIGENVYTTLGRTTIKVTLTGYLVYFFDVWVGALAGQDAIWGMDVMVPAGIHLDFADGTTCLADEVRIQLSGRRPPNGRSRHSLLLEDNAAIPVVADATVRWADPIVTDSKPSEPKVAAEEEITDQGSQVHREGEVHAKPEADLTLDAEATVPTLVEDAPADETPKNRRLKIWRSRWRSNKTLKEIVNTTEEAKIEDVQAGDPKWNTPEEINRLRRIIWRRNHLLIWKGNALPAAAVGVVCDIDVGGATPIAQRVRRVAPQYREKLSDLIKGLLSAKIIVPCTSPWDSPIVIIVKKNWVDIRLCIDYRLVNSLTRLMVYPMPLINDLLEDLYKVFGYCSLDMASGFWVVQMTKRARRTSAFITPFGLFEWTRMPFGLKNAPQIYQRLLDNALYGFLKIGNGEDAGN</sequence>
<dbReference type="Gene3D" id="3.10.10.10">
    <property type="entry name" value="HIV Type 1 Reverse Transcriptase, subunit A, domain 1"/>
    <property type="match status" value="1"/>
</dbReference>
<organism evidence="3 4">
    <name type="scientific">Phytophthora megakarya</name>
    <dbReference type="NCBI Taxonomy" id="4795"/>
    <lineage>
        <taxon>Eukaryota</taxon>
        <taxon>Sar</taxon>
        <taxon>Stramenopiles</taxon>
        <taxon>Oomycota</taxon>
        <taxon>Peronosporomycetes</taxon>
        <taxon>Peronosporales</taxon>
        <taxon>Peronosporaceae</taxon>
        <taxon>Phytophthora</taxon>
    </lineage>
</organism>
<dbReference type="PANTHER" id="PTHR33064">
    <property type="entry name" value="POL PROTEIN"/>
    <property type="match status" value="1"/>
</dbReference>
<feature type="region of interest" description="Disordered" evidence="1">
    <location>
        <begin position="285"/>
        <end position="320"/>
    </location>
</feature>
<dbReference type="Proteomes" id="UP000198211">
    <property type="component" value="Unassembled WGS sequence"/>
</dbReference>
<dbReference type="InterPro" id="IPR021109">
    <property type="entry name" value="Peptidase_aspartic_dom_sf"/>
</dbReference>
<feature type="compositionally biased region" description="Basic and acidic residues" evidence="1">
    <location>
        <begin position="64"/>
        <end position="73"/>
    </location>
</feature>
<dbReference type="SUPFAM" id="SSF50630">
    <property type="entry name" value="Acid proteases"/>
    <property type="match status" value="1"/>
</dbReference>
<dbReference type="Gene3D" id="3.30.70.270">
    <property type="match status" value="1"/>
</dbReference>
<dbReference type="AlphaFoldDB" id="A0A225WFR3"/>
<name>A0A225WFR3_9STRA</name>
<comment type="caution">
    <text evidence="3">The sequence shown here is derived from an EMBL/GenBank/DDBJ whole genome shotgun (WGS) entry which is preliminary data.</text>
</comment>
<dbReference type="Pfam" id="PF00078">
    <property type="entry name" value="RVT_1"/>
    <property type="match status" value="1"/>
</dbReference>
<evidence type="ECO:0000313" key="3">
    <source>
        <dbReference type="EMBL" id="OWZ15959.1"/>
    </source>
</evidence>
<keyword evidence="3" id="KW-0808">Transferase</keyword>
<dbReference type="PANTHER" id="PTHR33064:SF37">
    <property type="entry name" value="RIBONUCLEASE H"/>
    <property type="match status" value="1"/>
</dbReference>
<reference evidence="4" key="1">
    <citation type="submission" date="2017-03" db="EMBL/GenBank/DDBJ databases">
        <title>Phytopthora megakarya and P. palmivora, two closely related causual agents of cacao black pod achieved similar genome size and gene model numbers by different mechanisms.</title>
        <authorList>
            <person name="Ali S."/>
            <person name="Shao J."/>
            <person name="Larry D.J."/>
            <person name="Kronmiller B."/>
            <person name="Shen D."/>
            <person name="Strem M.D."/>
            <person name="Melnick R.L."/>
            <person name="Guiltinan M.J."/>
            <person name="Tyler B.M."/>
            <person name="Meinhardt L.W."/>
            <person name="Bailey B.A."/>
        </authorList>
    </citation>
    <scope>NUCLEOTIDE SEQUENCE [LARGE SCALE GENOMIC DNA]</scope>
    <source>
        <strain evidence="4">zdho120</strain>
    </source>
</reference>
<keyword evidence="3" id="KW-0548">Nucleotidyltransferase</keyword>
<dbReference type="Gene3D" id="2.40.70.10">
    <property type="entry name" value="Acid Proteases"/>
    <property type="match status" value="1"/>
</dbReference>
<evidence type="ECO:0000259" key="2">
    <source>
        <dbReference type="Pfam" id="PF00078"/>
    </source>
</evidence>
<feature type="compositionally biased region" description="Basic residues" evidence="1">
    <location>
        <begin position="96"/>
        <end position="110"/>
    </location>
</feature>
<feature type="compositionally biased region" description="Basic and acidic residues" evidence="1">
    <location>
        <begin position="677"/>
        <end position="689"/>
    </location>
</feature>
<dbReference type="InterPro" id="IPR043128">
    <property type="entry name" value="Rev_trsase/Diguanyl_cyclase"/>
</dbReference>
<dbReference type="EMBL" id="NBNE01001020">
    <property type="protein sequence ID" value="OWZ15959.1"/>
    <property type="molecule type" value="Genomic_DNA"/>
</dbReference>
<dbReference type="SUPFAM" id="SSF56672">
    <property type="entry name" value="DNA/RNA polymerases"/>
    <property type="match status" value="1"/>
</dbReference>
<evidence type="ECO:0000313" key="4">
    <source>
        <dbReference type="Proteomes" id="UP000198211"/>
    </source>
</evidence>
<dbReference type="InterPro" id="IPR051320">
    <property type="entry name" value="Viral_Replic_Matur_Polypro"/>
</dbReference>